<protein>
    <submittedName>
        <fullName evidence="5">Pseudouridine synthase:Pseudouridine synthase, Rlu</fullName>
    </submittedName>
    <submittedName>
        <fullName evidence="6">RNA pseudouridine synthase</fullName>
    </submittedName>
</protein>
<dbReference type="eggNOG" id="COG0564">
    <property type="taxonomic scope" value="Bacteria"/>
</dbReference>
<name>Q6ND99_RHOPA</name>
<evidence type="ECO:0000259" key="4">
    <source>
        <dbReference type="Pfam" id="PF00849"/>
    </source>
</evidence>
<dbReference type="Gene3D" id="3.30.2350.10">
    <property type="entry name" value="Pseudouridine synthase"/>
    <property type="match status" value="1"/>
</dbReference>
<sequence length="324" mass="34738">MNESHPDQFEPPELTPDEIQARVLYRDGLMLVIDKPPGLPVHRGPKGGPNLEASFDALRYGLPRPPVLAHRLDRDTSGCLVLGRHRKATATLGLLFKHSRISKTYWAIVEGGPTEDQGSIDLPIAKLNAERGWWQKVDPEGLPSLTKWRVMGRSGVLPAAATTTSATSAPIRDATASGSPPPCGEGSGVGVHSGSLTSGRPHPNPLPQAGEGVRPARGEADKDNLSRKPGAILGAPPPTQLTWLALEPITGRTHQLRVHCAAMGWPILGDNIYGNGPRFGEPRLHLHAREIVIPLSRNKPPVVVTAPPPTHMHPRLSACGWTAD</sequence>
<dbReference type="Pfam" id="PF00849">
    <property type="entry name" value="PseudoU_synth_2"/>
    <property type="match status" value="1"/>
</dbReference>
<proteinExistence type="inferred from homology"/>
<keyword evidence="7" id="KW-1185">Reference proteome</keyword>
<keyword evidence="2" id="KW-0413">Isomerase</keyword>
<dbReference type="AlphaFoldDB" id="Q6ND99"/>
<dbReference type="STRING" id="258594.RPA0210"/>
<reference evidence="6" key="3">
    <citation type="submission" date="2022-12" db="EMBL/GenBank/DDBJ databases">
        <title>Complete genome sequence of Rhodopseudomonas palustris CGA0092 and corrections to the R. palustris CGA009 genome sequence.</title>
        <authorList>
            <person name="Mazny B.R."/>
            <person name="Sheff O.F."/>
            <person name="LaSarre B."/>
            <person name="McKinlay A."/>
            <person name="McKinlay J.B."/>
        </authorList>
    </citation>
    <scope>NUCLEOTIDE SEQUENCE</scope>
    <source>
        <strain evidence="6">CGA009</strain>
    </source>
</reference>
<evidence type="ECO:0000256" key="3">
    <source>
        <dbReference type="SAM" id="MobiDB-lite"/>
    </source>
</evidence>
<dbReference type="PROSITE" id="PS01129">
    <property type="entry name" value="PSI_RLU"/>
    <property type="match status" value="1"/>
</dbReference>
<dbReference type="SUPFAM" id="SSF55120">
    <property type="entry name" value="Pseudouridine synthase"/>
    <property type="match status" value="1"/>
</dbReference>
<feature type="region of interest" description="Disordered" evidence="3">
    <location>
        <begin position="161"/>
        <end position="237"/>
    </location>
</feature>
<reference evidence="5 7" key="2">
    <citation type="journal article" date="2004" name="Nat. Biotechnol.">
        <title>Complete genome sequence of the metabolically versatile photosynthetic bacterium Rhodopseudomonas palustris.</title>
        <authorList>
            <person name="Larimer F.W."/>
            <person name="Chain P."/>
            <person name="Hauser L."/>
            <person name="Lamerdin J."/>
            <person name="Malfatti S."/>
            <person name="Do L."/>
            <person name="Land M.L."/>
            <person name="Pelletier D.A."/>
            <person name="Beatty J.T."/>
            <person name="Lang A.S."/>
            <person name="Tabita F.R."/>
            <person name="Gibson J.L."/>
            <person name="Hanson T.E."/>
            <person name="Bobst C."/>
            <person name="Torres J.L."/>
            <person name="Peres C."/>
            <person name="Harrison F.H."/>
            <person name="Gibson J."/>
            <person name="Harwood C.S."/>
        </authorList>
    </citation>
    <scope>NUCLEOTIDE SEQUENCE [LARGE SCALE GENOMIC DNA]</scope>
    <source>
        <strain evidence="7">ATCC BAA-98 / CGA009</strain>
        <strain evidence="5">CGA009</strain>
    </source>
</reference>
<dbReference type="PANTHER" id="PTHR21600">
    <property type="entry name" value="MITOCHONDRIAL RNA PSEUDOURIDINE SYNTHASE"/>
    <property type="match status" value="1"/>
</dbReference>
<dbReference type="EMBL" id="BX572593">
    <property type="protein sequence ID" value="CAE25654.1"/>
    <property type="molecule type" value="Genomic_DNA"/>
</dbReference>
<dbReference type="GO" id="GO:0000455">
    <property type="term" value="P:enzyme-directed rRNA pseudouridine synthesis"/>
    <property type="evidence" value="ECO:0007669"/>
    <property type="project" value="TreeGrafter"/>
</dbReference>
<dbReference type="InterPro" id="IPR050188">
    <property type="entry name" value="RluA_PseudoU_synthase"/>
</dbReference>
<dbReference type="CDD" id="cd02869">
    <property type="entry name" value="PseudoU_synth_RluA_like"/>
    <property type="match status" value="1"/>
</dbReference>
<evidence type="ECO:0000256" key="1">
    <source>
        <dbReference type="ARBA" id="ARBA00010876"/>
    </source>
</evidence>
<dbReference type="KEGG" id="rpa:TX73_001090"/>
<dbReference type="PhylomeDB" id="Q6ND99"/>
<dbReference type="InterPro" id="IPR020103">
    <property type="entry name" value="PsdUridine_synth_cat_dom_sf"/>
</dbReference>
<accession>Q6ND99</accession>
<reference evidence="6" key="1">
    <citation type="submission" date="2003-07" db="EMBL/GenBank/DDBJ databases">
        <authorList>
            <consortium name="Rhodopseudomonas genome consortium"/>
            <person name="Larimer F."/>
            <person name="Harwood C."/>
        </authorList>
    </citation>
    <scope>NUCLEOTIDE SEQUENCE</scope>
    <source>
        <strain evidence="6">CGA009</strain>
    </source>
</reference>
<gene>
    <name evidence="5" type="ordered locus">RPA0210</name>
    <name evidence="6" type="ORF">TX73_001090</name>
</gene>
<dbReference type="RefSeq" id="WP_011155778.1">
    <property type="nucleotide sequence ID" value="NZ_CP116810.1"/>
</dbReference>
<evidence type="ECO:0000313" key="5">
    <source>
        <dbReference type="EMBL" id="CAE25654.1"/>
    </source>
</evidence>
<evidence type="ECO:0000313" key="7">
    <source>
        <dbReference type="Proteomes" id="UP000001426"/>
    </source>
</evidence>
<dbReference type="InterPro" id="IPR006145">
    <property type="entry name" value="PsdUridine_synth_RsuA/RluA"/>
</dbReference>
<evidence type="ECO:0000313" key="6">
    <source>
        <dbReference type="EMBL" id="WCL90336.1"/>
    </source>
</evidence>
<feature type="compositionally biased region" description="Basic and acidic residues" evidence="3">
    <location>
        <begin position="214"/>
        <end position="226"/>
    </location>
</feature>
<dbReference type="GO" id="GO:0009982">
    <property type="term" value="F:pseudouridine synthase activity"/>
    <property type="evidence" value="ECO:0007669"/>
    <property type="project" value="InterPro"/>
</dbReference>
<dbReference type="PANTHER" id="PTHR21600:SF44">
    <property type="entry name" value="RIBOSOMAL LARGE SUBUNIT PSEUDOURIDINE SYNTHASE D"/>
    <property type="match status" value="1"/>
</dbReference>
<dbReference type="EMBL" id="CP116810">
    <property type="protein sequence ID" value="WCL90336.1"/>
    <property type="molecule type" value="Genomic_DNA"/>
</dbReference>
<dbReference type="GO" id="GO:0140098">
    <property type="term" value="F:catalytic activity, acting on RNA"/>
    <property type="evidence" value="ECO:0007669"/>
    <property type="project" value="UniProtKB-ARBA"/>
</dbReference>
<dbReference type="GeneID" id="66891216"/>
<feature type="domain" description="Pseudouridine synthase RsuA/RluA-like" evidence="4">
    <location>
        <begin position="31"/>
        <end position="262"/>
    </location>
</feature>
<dbReference type="GO" id="GO:0003723">
    <property type="term" value="F:RNA binding"/>
    <property type="evidence" value="ECO:0007669"/>
    <property type="project" value="InterPro"/>
</dbReference>
<dbReference type="Proteomes" id="UP000001426">
    <property type="component" value="Chromosome"/>
</dbReference>
<dbReference type="HOGENOM" id="CLU_016902_11_1_5"/>
<organism evidence="5">
    <name type="scientific">Rhodopseudomonas palustris (strain ATCC BAA-98 / CGA009)</name>
    <dbReference type="NCBI Taxonomy" id="258594"/>
    <lineage>
        <taxon>Bacteria</taxon>
        <taxon>Pseudomonadati</taxon>
        <taxon>Pseudomonadota</taxon>
        <taxon>Alphaproteobacteria</taxon>
        <taxon>Hyphomicrobiales</taxon>
        <taxon>Nitrobacteraceae</taxon>
        <taxon>Rhodopseudomonas</taxon>
    </lineage>
</organism>
<evidence type="ECO:0000256" key="2">
    <source>
        <dbReference type="ARBA" id="ARBA00023235"/>
    </source>
</evidence>
<comment type="similarity">
    <text evidence="1">Belongs to the pseudouridine synthase RluA family.</text>
</comment>
<dbReference type="InterPro" id="IPR006224">
    <property type="entry name" value="PsdUridine_synth_RluA-like_CS"/>
</dbReference>